<dbReference type="Proteomes" id="UP000199202">
    <property type="component" value="Unassembled WGS sequence"/>
</dbReference>
<dbReference type="STRING" id="633440.SAMN05421869_101106"/>
<evidence type="ECO:0000256" key="2">
    <source>
        <dbReference type="ARBA" id="ARBA00022448"/>
    </source>
</evidence>
<evidence type="ECO:0000313" key="8">
    <source>
        <dbReference type="Proteomes" id="UP000199202"/>
    </source>
</evidence>
<keyword evidence="3" id="KW-0547">Nucleotide-binding</keyword>
<dbReference type="EMBL" id="FNDJ01000001">
    <property type="protein sequence ID" value="SDG95421.1"/>
    <property type="molecule type" value="Genomic_DNA"/>
</dbReference>
<evidence type="ECO:0000313" key="7">
    <source>
        <dbReference type="EMBL" id="SDG95421.1"/>
    </source>
</evidence>
<dbReference type="InterPro" id="IPR003593">
    <property type="entry name" value="AAA+_ATPase"/>
</dbReference>
<dbReference type="GO" id="GO:0005524">
    <property type="term" value="F:ATP binding"/>
    <property type="evidence" value="ECO:0007669"/>
    <property type="project" value="UniProtKB-KW"/>
</dbReference>
<organism evidence="7 8">
    <name type="scientific">Nonomuraea jiangxiensis</name>
    <dbReference type="NCBI Taxonomy" id="633440"/>
    <lineage>
        <taxon>Bacteria</taxon>
        <taxon>Bacillati</taxon>
        <taxon>Actinomycetota</taxon>
        <taxon>Actinomycetes</taxon>
        <taxon>Streptosporangiales</taxon>
        <taxon>Streptosporangiaceae</taxon>
        <taxon>Nonomuraea</taxon>
    </lineage>
</organism>
<keyword evidence="2" id="KW-0813">Transport</keyword>
<evidence type="ECO:0000259" key="6">
    <source>
        <dbReference type="PROSITE" id="PS50893"/>
    </source>
</evidence>
<dbReference type="PANTHER" id="PTHR43335">
    <property type="entry name" value="ABC TRANSPORTER, ATP-BINDING PROTEIN"/>
    <property type="match status" value="1"/>
</dbReference>
<dbReference type="InterPro" id="IPR003439">
    <property type="entry name" value="ABC_transporter-like_ATP-bd"/>
</dbReference>
<gene>
    <name evidence="7" type="ORF">SAMN05421869_101106</name>
</gene>
<dbReference type="CDD" id="cd03230">
    <property type="entry name" value="ABC_DR_subfamily_A"/>
    <property type="match status" value="1"/>
</dbReference>
<evidence type="ECO:0000256" key="1">
    <source>
        <dbReference type="ARBA" id="ARBA00005417"/>
    </source>
</evidence>
<dbReference type="PROSITE" id="PS50893">
    <property type="entry name" value="ABC_TRANSPORTER_2"/>
    <property type="match status" value="1"/>
</dbReference>
<dbReference type="Gene3D" id="3.40.50.300">
    <property type="entry name" value="P-loop containing nucleotide triphosphate hydrolases"/>
    <property type="match status" value="1"/>
</dbReference>
<sequence length="226" mass="23991">MSARNPCAPAGISGYARTVQDSIISIDRLTVELGGNPVLRDMRLTVSQGEIVAVIGPNGCGKSTLLRCLAGLQPVTSGEVLVFGRPPADDTAFWRRVSLLGDDPAWYPGLTAREHLELMSTVHARPRMAVEAALEVFALVERADAPPLNLSTGQRQRLCLAAALLRPSSLLLLDEPERGLDVGFRARLAGLLHEYTAEGGTVVLATHDQDLASHARQVSPSGATAA</sequence>
<protein>
    <submittedName>
        <fullName evidence="7">Heme ABC exporter, ATP-binding protein CcmA</fullName>
    </submittedName>
</protein>
<name>A0A1G7YFV3_9ACTN</name>
<keyword evidence="8" id="KW-1185">Reference proteome</keyword>
<reference evidence="7 8" key="1">
    <citation type="submission" date="2016-10" db="EMBL/GenBank/DDBJ databases">
        <authorList>
            <person name="de Groot N.N."/>
        </authorList>
    </citation>
    <scope>NUCLEOTIDE SEQUENCE [LARGE SCALE GENOMIC DNA]</scope>
    <source>
        <strain evidence="7 8">CGMCC 4.6533</strain>
    </source>
</reference>
<keyword evidence="5 7" id="KW-0067">ATP-binding</keyword>
<dbReference type="GO" id="GO:0017004">
    <property type="term" value="P:cytochrome complex assembly"/>
    <property type="evidence" value="ECO:0007669"/>
    <property type="project" value="UniProtKB-KW"/>
</dbReference>
<comment type="similarity">
    <text evidence="1">Belongs to the ABC transporter superfamily.</text>
</comment>
<keyword evidence="4" id="KW-0201">Cytochrome c-type biogenesis</keyword>
<dbReference type="GO" id="GO:0022857">
    <property type="term" value="F:transmembrane transporter activity"/>
    <property type="evidence" value="ECO:0007669"/>
    <property type="project" value="InterPro"/>
</dbReference>
<evidence type="ECO:0000256" key="3">
    <source>
        <dbReference type="ARBA" id="ARBA00022741"/>
    </source>
</evidence>
<dbReference type="NCBIfam" id="TIGR01189">
    <property type="entry name" value="ccmA"/>
    <property type="match status" value="1"/>
</dbReference>
<dbReference type="SUPFAM" id="SSF52540">
    <property type="entry name" value="P-loop containing nucleoside triphosphate hydrolases"/>
    <property type="match status" value="1"/>
</dbReference>
<proteinExistence type="inferred from homology"/>
<feature type="domain" description="ABC transporter" evidence="6">
    <location>
        <begin position="24"/>
        <end position="226"/>
    </location>
</feature>
<dbReference type="SMART" id="SM00382">
    <property type="entry name" value="AAA"/>
    <property type="match status" value="1"/>
</dbReference>
<dbReference type="AlphaFoldDB" id="A0A1G7YFV3"/>
<dbReference type="OrthoDB" id="6198786at2"/>
<dbReference type="PANTHER" id="PTHR43335:SF11">
    <property type="entry name" value="ABC TRANSPORTER RELATED"/>
    <property type="match status" value="1"/>
</dbReference>
<dbReference type="GO" id="GO:0016887">
    <property type="term" value="F:ATP hydrolysis activity"/>
    <property type="evidence" value="ECO:0007669"/>
    <property type="project" value="InterPro"/>
</dbReference>
<accession>A0A1G7YFV3</accession>
<dbReference type="InterPro" id="IPR027417">
    <property type="entry name" value="P-loop_NTPase"/>
</dbReference>
<evidence type="ECO:0000256" key="4">
    <source>
        <dbReference type="ARBA" id="ARBA00022748"/>
    </source>
</evidence>
<evidence type="ECO:0000256" key="5">
    <source>
        <dbReference type="ARBA" id="ARBA00022840"/>
    </source>
</evidence>
<dbReference type="Pfam" id="PF00005">
    <property type="entry name" value="ABC_tran"/>
    <property type="match status" value="1"/>
</dbReference>
<dbReference type="InterPro" id="IPR005895">
    <property type="entry name" value="ABC_transptr_haem_export_CcmA"/>
</dbReference>